<organism evidence="1 2">
    <name type="scientific">Choristoneura fumiferana</name>
    <name type="common">Spruce budworm moth</name>
    <name type="synonym">Archips fumiferana</name>
    <dbReference type="NCBI Taxonomy" id="7141"/>
    <lineage>
        <taxon>Eukaryota</taxon>
        <taxon>Metazoa</taxon>
        <taxon>Ecdysozoa</taxon>
        <taxon>Arthropoda</taxon>
        <taxon>Hexapoda</taxon>
        <taxon>Insecta</taxon>
        <taxon>Pterygota</taxon>
        <taxon>Neoptera</taxon>
        <taxon>Endopterygota</taxon>
        <taxon>Lepidoptera</taxon>
        <taxon>Glossata</taxon>
        <taxon>Ditrysia</taxon>
        <taxon>Tortricoidea</taxon>
        <taxon>Tortricidae</taxon>
        <taxon>Tortricinae</taxon>
        <taxon>Choristoneura</taxon>
    </lineage>
</organism>
<evidence type="ECO:0000313" key="2">
    <source>
        <dbReference type="Proteomes" id="UP001064048"/>
    </source>
</evidence>
<protein>
    <submittedName>
        <fullName evidence="1">Uncharacterized protein</fullName>
    </submittedName>
</protein>
<accession>A0ACC0J926</accession>
<proteinExistence type="predicted"/>
<dbReference type="Proteomes" id="UP001064048">
    <property type="component" value="Chromosome 13"/>
</dbReference>
<sequence>MELNERILHYLEKSDKVDTLKLASEFGEDHQKIVGAVKSLEALEMVVSETAKSTKWDLTEEGLLVAEKGSHEAVLYRGVPENGIAQAELMKIIPNAKVGFSKAMSSGWISIDKSGGAPLVKRKVDSITDTVQDHLNEIKKGIDNLPDNVRNDYKKRKLLQEITIKSFLLSKGPQFATSIKKLETDLTSEMLLTGLWKELEFKPYNFDALGQPPECGHLHPLLKVRSEFREIFLEMGFSEMPTNNYVESSFWNFDALFQPQQHPARDAHDTFFILSPEKSTEFPMEYLEKVKKVHSEGGYGSQGYRYDWKIEEAQKNLLRTHTTAVSARMLYKLAQQEEFTPQKYFSIDKVFRNETLDATHLAEFHQVEGVMAERGLGLADLIGVLDAFFQRLGFRRLQFKPAYNPYTEPSMEIFAFHEGLGKWIEIGNSGVFRPEMLLPMGLPEDVNVIAWGLSLERPTMIKYGLNNIRDLVGPRVDLQMVYNNPICRLDKRSFKCNMISVRHYEIPCNLIPIATDPDPSFFKMVEYFYHHAVKVVEPSLIEYLKKHTHLSDKKRMQRVAGILKVMGSCNSSLQFEFPLQRKNGDYEIINGYRSQHSVHRLPCKGGIRFADDVNLEEVKALAALMTYKCACSNIPFGGAKGGVCINPKKYTVAELQRITRRYTLELAKKNYIGAGIDVPAPDMNTSGREMSWIVDTYVKTLGYNDINAAACVTGKPINGGGIHGRVEATGRGVFMTINIFIHHPEWMALIGIPPGFKDKTAIVQGFGNVGSYAAIYLHQQGVKIIGVVEVDCNLEKREGIDPVALQKYKEKNRGSAKGFPDAAETDAGLLFKECDILVLAAAQKALNHENAGKVNCKIIAEGANGPTTPAADVILRERKVLVLPDLLANAGGVTVSYFEFLKNLNHVSFGKLSIKFWRDSNTALLDSVEKSLRKCNVDAEIVPTPLFQSMMSGASEEHIVNSGLEYSMSNACDVCLLLDPFSPTIISAEHPLLEPTLAS</sequence>
<reference evidence="1 2" key="1">
    <citation type="journal article" date="2022" name="Genome Biol. Evol.">
        <title>The Spruce Budworm Genome: Reconstructing the Evolutionary History of Antifreeze Proteins.</title>
        <authorList>
            <person name="Beliveau C."/>
            <person name="Gagne P."/>
            <person name="Picq S."/>
            <person name="Vernygora O."/>
            <person name="Keeling C.I."/>
            <person name="Pinkney K."/>
            <person name="Doucet D."/>
            <person name="Wen F."/>
            <person name="Johnston J.S."/>
            <person name="Maaroufi H."/>
            <person name="Boyle B."/>
            <person name="Laroche J."/>
            <person name="Dewar K."/>
            <person name="Juretic N."/>
            <person name="Blackburn G."/>
            <person name="Nisole A."/>
            <person name="Brunet B."/>
            <person name="Brandao M."/>
            <person name="Lumley L."/>
            <person name="Duan J."/>
            <person name="Quan G."/>
            <person name="Lucarotti C.J."/>
            <person name="Roe A.D."/>
            <person name="Sperling F.A.H."/>
            <person name="Levesque R.C."/>
            <person name="Cusson M."/>
        </authorList>
    </citation>
    <scope>NUCLEOTIDE SEQUENCE [LARGE SCALE GENOMIC DNA]</scope>
    <source>
        <strain evidence="1">Glfc:IPQL:Cfum</strain>
    </source>
</reference>
<name>A0ACC0J926_CHOFU</name>
<gene>
    <name evidence="1" type="ORF">MSG28_007861</name>
</gene>
<comment type="caution">
    <text evidence="1">The sequence shown here is derived from an EMBL/GenBank/DDBJ whole genome shotgun (WGS) entry which is preliminary data.</text>
</comment>
<keyword evidence="2" id="KW-1185">Reference proteome</keyword>
<dbReference type="EMBL" id="CM046113">
    <property type="protein sequence ID" value="KAI8420617.1"/>
    <property type="molecule type" value="Genomic_DNA"/>
</dbReference>
<evidence type="ECO:0000313" key="1">
    <source>
        <dbReference type="EMBL" id="KAI8420617.1"/>
    </source>
</evidence>